<reference evidence="1" key="1">
    <citation type="submission" date="2022-10" db="EMBL/GenBank/DDBJ databases">
        <title>Luteolibacter sp. GHJ8, whole genome shotgun sequencing project.</title>
        <authorList>
            <person name="Zhao G."/>
            <person name="Shen L."/>
        </authorList>
    </citation>
    <scope>NUCLEOTIDE SEQUENCE</scope>
    <source>
        <strain evidence="1">GHJ8</strain>
    </source>
</reference>
<evidence type="ECO:0008006" key="3">
    <source>
        <dbReference type="Google" id="ProtNLM"/>
    </source>
</evidence>
<keyword evidence="2" id="KW-1185">Reference proteome</keyword>
<accession>A0ABT3G949</accession>
<comment type="caution">
    <text evidence="1">The sequence shown here is derived from an EMBL/GenBank/DDBJ whole genome shotgun (WGS) entry which is preliminary data.</text>
</comment>
<organism evidence="1 2">
    <name type="scientific">Luteolibacter rhizosphaerae</name>
    <dbReference type="NCBI Taxonomy" id="2989719"/>
    <lineage>
        <taxon>Bacteria</taxon>
        <taxon>Pseudomonadati</taxon>
        <taxon>Verrucomicrobiota</taxon>
        <taxon>Verrucomicrobiia</taxon>
        <taxon>Verrucomicrobiales</taxon>
        <taxon>Verrucomicrobiaceae</taxon>
        <taxon>Luteolibacter</taxon>
    </lineage>
</organism>
<name>A0ABT3G949_9BACT</name>
<dbReference type="EMBL" id="JAPDDR010000014">
    <property type="protein sequence ID" value="MCW1916360.1"/>
    <property type="molecule type" value="Genomic_DNA"/>
</dbReference>
<proteinExistence type="predicted"/>
<evidence type="ECO:0000313" key="1">
    <source>
        <dbReference type="EMBL" id="MCW1916360.1"/>
    </source>
</evidence>
<dbReference type="Proteomes" id="UP001165653">
    <property type="component" value="Unassembled WGS sequence"/>
</dbReference>
<gene>
    <name evidence="1" type="ORF">OJ996_22420</name>
</gene>
<evidence type="ECO:0000313" key="2">
    <source>
        <dbReference type="Proteomes" id="UP001165653"/>
    </source>
</evidence>
<sequence>MSTILFAVTSLCLLAALFSPLWMRRGKIAAPRTEAFNGIRLIGQALEDFKLEYGKLPDDSTIAMVREKTRTDLELGNRSSNAIFRQLIASVTKSERPFWCPTAWSKKKPDEVFTGSMALAPGEVGFAYVVPISPIPDPNIPLVLTPLIPGTTRFDPKTYGEKAIILCADGSTMVPNIQPDSGEVWVNGKNIFDPSQPFWKGQKPDIRWAETK</sequence>
<protein>
    <recommendedName>
        <fullName evidence="3">Type II secretion system protein</fullName>
    </recommendedName>
</protein>